<dbReference type="SUPFAM" id="SSF53335">
    <property type="entry name" value="S-adenosyl-L-methionine-dependent methyltransferases"/>
    <property type="match status" value="1"/>
</dbReference>
<sequence length="277" mass="29701">MTDNARQIAYWNEVAGPKWVRIQGAMEARLAGIEDMLLARAQPRLGERVLEIGCGTGTTTARLADAVGSSGHVTAVDVSRPMLDVARMALAAQRNVTLIEADAATARFEGVFDLLTSRFGIMFFEDPLAAFGNLYRALRPGARLVCVAWAPIADNLHWSVPLRLAIERLGPPKPRAPHAPGPLAFDDPAYVTEILSGAGFAEVAVRAEPVTLIGKSLDDEAQVATMMGPAGALLDEKQADAATRAELLVAFRAALPDYADRNARLRATVHLITARRA</sequence>
<dbReference type="InterPro" id="IPR041698">
    <property type="entry name" value="Methyltransf_25"/>
</dbReference>
<dbReference type="RefSeq" id="WP_029310661.1">
    <property type="nucleotide sequence ID" value="NZ_FTNE01000008.1"/>
</dbReference>
<dbReference type="Gene3D" id="3.40.50.150">
    <property type="entry name" value="Vaccinia Virus protein VP39"/>
    <property type="match status" value="1"/>
</dbReference>
<keyword evidence="2" id="KW-0808">Transferase</keyword>
<dbReference type="PANTHER" id="PTHR43591:SF24">
    <property type="entry name" value="2-METHOXY-6-POLYPRENYL-1,4-BENZOQUINOL METHYLASE, MITOCHONDRIAL"/>
    <property type="match status" value="1"/>
</dbReference>
<dbReference type="Proteomes" id="UP000186308">
    <property type="component" value="Unassembled WGS sequence"/>
</dbReference>
<comment type="caution">
    <text evidence="2">The sequence shown here is derived from an EMBL/GenBank/DDBJ whole genome shotgun (WGS) entry which is preliminary data.</text>
</comment>
<organism evidence="2 3">
    <name type="scientific">Acidiphilium rubrum</name>
    <dbReference type="NCBI Taxonomy" id="526"/>
    <lineage>
        <taxon>Bacteria</taxon>
        <taxon>Pseudomonadati</taxon>
        <taxon>Pseudomonadota</taxon>
        <taxon>Alphaproteobacteria</taxon>
        <taxon>Acetobacterales</taxon>
        <taxon>Acidocellaceae</taxon>
        <taxon>Acidiphilium</taxon>
    </lineage>
</organism>
<protein>
    <submittedName>
        <fullName evidence="2">Ubiquinone/menaquinone biosynthesis C-methylase UbiE</fullName>
    </submittedName>
</protein>
<dbReference type="PANTHER" id="PTHR43591">
    <property type="entry name" value="METHYLTRANSFERASE"/>
    <property type="match status" value="1"/>
</dbReference>
<dbReference type="CDD" id="cd02440">
    <property type="entry name" value="AdoMet_MTases"/>
    <property type="match status" value="1"/>
</dbReference>
<feature type="domain" description="Methyltransferase" evidence="1">
    <location>
        <begin position="49"/>
        <end position="141"/>
    </location>
</feature>
<gene>
    <name evidence="2" type="ORF">SAMN05421828_10861</name>
</gene>
<dbReference type="GO" id="GO:0032259">
    <property type="term" value="P:methylation"/>
    <property type="evidence" value="ECO:0007669"/>
    <property type="project" value="UniProtKB-KW"/>
</dbReference>
<dbReference type="EMBL" id="FTNE01000008">
    <property type="protein sequence ID" value="SIQ70666.1"/>
    <property type="molecule type" value="Genomic_DNA"/>
</dbReference>
<dbReference type="GO" id="GO:0008168">
    <property type="term" value="F:methyltransferase activity"/>
    <property type="evidence" value="ECO:0007669"/>
    <property type="project" value="UniProtKB-KW"/>
</dbReference>
<proteinExistence type="predicted"/>
<name>A0A8G2CK83_ACIRU</name>
<accession>A0A8G2CK83</accession>
<dbReference type="InterPro" id="IPR029063">
    <property type="entry name" value="SAM-dependent_MTases_sf"/>
</dbReference>
<dbReference type="AlphaFoldDB" id="A0A8G2CK83"/>
<evidence type="ECO:0000313" key="3">
    <source>
        <dbReference type="Proteomes" id="UP000186308"/>
    </source>
</evidence>
<evidence type="ECO:0000313" key="2">
    <source>
        <dbReference type="EMBL" id="SIQ70666.1"/>
    </source>
</evidence>
<keyword evidence="2" id="KW-0830">Ubiquinone</keyword>
<keyword evidence="3" id="KW-1185">Reference proteome</keyword>
<keyword evidence="2" id="KW-0489">Methyltransferase</keyword>
<dbReference type="Pfam" id="PF13649">
    <property type="entry name" value="Methyltransf_25"/>
    <property type="match status" value="1"/>
</dbReference>
<reference evidence="2 3" key="1">
    <citation type="submission" date="2017-01" db="EMBL/GenBank/DDBJ databases">
        <authorList>
            <person name="Varghese N."/>
            <person name="Submissions S."/>
        </authorList>
    </citation>
    <scope>NUCLEOTIDE SEQUENCE [LARGE SCALE GENOMIC DNA]</scope>
    <source>
        <strain evidence="2 3">ATCC 35905</strain>
    </source>
</reference>
<evidence type="ECO:0000259" key="1">
    <source>
        <dbReference type="Pfam" id="PF13649"/>
    </source>
</evidence>